<dbReference type="PATRIC" id="fig|153151.4.peg.1697"/>
<evidence type="ECO:0000256" key="1">
    <source>
        <dbReference type="HAMAP-Rule" id="MF_01660"/>
    </source>
</evidence>
<dbReference type="InterPro" id="IPR000073">
    <property type="entry name" value="AB_hydrolase_1"/>
</dbReference>
<keyword evidence="1" id="KW-0474">Menaquinone biosynthesis</keyword>
<dbReference type="EC" id="4.2.99.20" evidence="1"/>
<comment type="catalytic activity">
    <reaction evidence="1">
        <text>5-enolpyruvoyl-6-hydroxy-2-succinyl-cyclohex-3-ene-1-carboxylate = (1R,6R)-6-hydroxy-2-succinyl-cyclohexa-2,4-diene-1-carboxylate + pyruvate</text>
        <dbReference type="Rhea" id="RHEA:25597"/>
        <dbReference type="ChEBI" id="CHEBI:15361"/>
        <dbReference type="ChEBI" id="CHEBI:58689"/>
        <dbReference type="ChEBI" id="CHEBI:58818"/>
        <dbReference type="EC" id="4.2.99.20"/>
    </reaction>
</comment>
<dbReference type="GO" id="GO:0009234">
    <property type="term" value="P:menaquinone biosynthetic process"/>
    <property type="evidence" value="ECO:0007669"/>
    <property type="project" value="UniProtKB-UniRule"/>
</dbReference>
<name>A0A150N5H5_9BACL</name>
<comment type="caution">
    <text evidence="2">The sequence shown here is derived from an EMBL/GenBank/DDBJ whole genome shotgun (WGS) entry which is preliminary data.</text>
</comment>
<comment type="function">
    <text evidence="1">Catalyzes a proton abstraction reaction that results in 2,5-elimination of pyruvate from 2-succinyl-5-enolpyruvyl-6-hydroxy-3-cyclohexene-1-carboxylate (SEPHCHC) and the formation of 2-succinyl-6-hydroxy-2,4-cyclohexadiene-1-carboxylate (SHCHC).</text>
</comment>
<dbReference type="HAMAP" id="MF_01660">
    <property type="entry name" value="MenH"/>
    <property type="match status" value="1"/>
</dbReference>
<accession>A0A150N5H5</accession>
<dbReference type="EMBL" id="LQYW01000029">
    <property type="protein sequence ID" value="KYD31951.1"/>
    <property type="molecule type" value="Genomic_DNA"/>
</dbReference>
<dbReference type="Pfam" id="PF00561">
    <property type="entry name" value="Abhydrolase_1"/>
    <property type="match status" value="1"/>
</dbReference>
<reference evidence="2 3" key="1">
    <citation type="submission" date="2016-01" db="EMBL/GenBank/DDBJ databases">
        <title>Draft Genome Sequences of Seven Thermophilic Sporeformers Isolated from Foods.</title>
        <authorList>
            <person name="Berendsen E.M."/>
            <person name="Wells-Bennik M.H."/>
            <person name="Krawcyk A.O."/>
            <person name="De Jong A."/>
            <person name="Holsappel S."/>
            <person name="Eijlander R.T."/>
            <person name="Kuipers O.P."/>
        </authorList>
    </citation>
    <scope>NUCLEOTIDE SEQUENCE [LARGE SCALE GENOMIC DNA]</scope>
    <source>
        <strain evidence="2 3">B4110</strain>
    </source>
</reference>
<proteinExistence type="inferred from homology"/>
<dbReference type="InterPro" id="IPR000639">
    <property type="entry name" value="Epox_hydrolase-like"/>
</dbReference>
<dbReference type="PANTHER" id="PTHR42916">
    <property type="entry name" value="2-SUCCINYL-5-ENOLPYRUVYL-6-HYDROXY-3-CYCLOHEXENE-1-CARBOXYLATE SYNTHASE"/>
    <property type="match status" value="1"/>
</dbReference>
<keyword evidence="1 2" id="KW-0456">Lyase</keyword>
<dbReference type="SUPFAM" id="SSF53474">
    <property type="entry name" value="alpha/beta-Hydrolases"/>
    <property type="match status" value="1"/>
</dbReference>
<dbReference type="InterPro" id="IPR022485">
    <property type="entry name" value="SHCHC_synthase_MenH"/>
</dbReference>
<dbReference type="Gene3D" id="3.40.50.1820">
    <property type="entry name" value="alpha/beta hydrolase"/>
    <property type="match status" value="1"/>
</dbReference>
<dbReference type="RefSeq" id="WP_015864890.1">
    <property type="nucleotide sequence ID" value="NZ_CP070511.1"/>
</dbReference>
<comment type="pathway">
    <text evidence="1">Quinol/quinone metabolism; menaquinone biosynthesis.</text>
</comment>
<evidence type="ECO:0000313" key="2">
    <source>
        <dbReference type="EMBL" id="KYD31951.1"/>
    </source>
</evidence>
<dbReference type="UniPathway" id="UPA01057">
    <property type="reaction ID" value="UER00900"/>
</dbReference>
<comment type="subunit">
    <text evidence="1">Monomer.</text>
</comment>
<dbReference type="PRINTS" id="PR00412">
    <property type="entry name" value="EPOXHYDRLASE"/>
</dbReference>
<dbReference type="PRINTS" id="PR00111">
    <property type="entry name" value="ABHYDROLASE"/>
</dbReference>
<gene>
    <name evidence="1" type="primary">menH</name>
    <name evidence="2" type="ORF">B4110_2984</name>
</gene>
<dbReference type="PANTHER" id="PTHR42916:SF1">
    <property type="entry name" value="PROTEIN PHYLLO, CHLOROPLASTIC"/>
    <property type="match status" value="1"/>
</dbReference>
<dbReference type="GeneID" id="94899002"/>
<sequence length="270" mass="31236">MNIFVNGVSYHVERYGDGEPLLLLHGFTGSVETWKPFLPYWRDYQLVLVDIIGHGLTDSPNDPARYEMEKAAADLDEILRYFHLQDAHVLGYSMGGRLALTFAILYPHRVRTLILESSSPGLKTMQERRERMKRDEALAEEIEQYGVTAFVEKWENMPLFASQKRLPLSVQQQIRNERLNNNALGLANSLRGMGTGRQPSFWNRLSKVNVPTLLLCGEWDQKFCRIAEEMKEYLPNCEMIKVPEAGHAIHVEQREIFAKIVSRFITRRRV</sequence>
<protein>
    <recommendedName>
        <fullName evidence="1">Putative 2-succinyl-6-hydroxy-2,4-cyclohexadiene-1-carboxylate synthase</fullName>
        <shortName evidence="1">SHCHC synthase</shortName>
        <ecNumber evidence="1">4.2.99.20</ecNumber>
    </recommendedName>
</protein>
<dbReference type="NCBIfam" id="TIGR03695">
    <property type="entry name" value="menH_SHCHC"/>
    <property type="match status" value="1"/>
</dbReference>
<dbReference type="GO" id="GO:0070205">
    <property type="term" value="F:2-succinyl-6-hydroxy-2,4-cyclohexadiene-1-carboxylate synthase activity"/>
    <property type="evidence" value="ECO:0007669"/>
    <property type="project" value="UniProtKB-UniRule"/>
</dbReference>
<dbReference type="InterPro" id="IPR029058">
    <property type="entry name" value="AB_hydrolase_fold"/>
</dbReference>
<comment type="similarity">
    <text evidence="1">Belongs to the AB hydrolase superfamily. MenH family.</text>
</comment>
<dbReference type="UniPathway" id="UPA00079"/>
<organism evidence="2 3">
    <name type="scientific">Parageobacillus toebii</name>
    <dbReference type="NCBI Taxonomy" id="153151"/>
    <lineage>
        <taxon>Bacteria</taxon>
        <taxon>Bacillati</taxon>
        <taxon>Bacillota</taxon>
        <taxon>Bacilli</taxon>
        <taxon>Bacillales</taxon>
        <taxon>Anoxybacillaceae</taxon>
        <taxon>Parageobacillus</taxon>
    </lineage>
</organism>
<dbReference type="Proteomes" id="UP000075324">
    <property type="component" value="Unassembled WGS sequence"/>
</dbReference>
<dbReference type="AlphaFoldDB" id="A0A150N5H5"/>
<comment type="pathway">
    <text evidence="1">Quinol/quinone metabolism; 1,4-dihydroxy-2-naphthoate biosynthesis; 1,4-dihydroxy-2-naphthoate from chorismate: step 3/7.</text>
</comment>
<evidence type="ECO:0000313" key="3">
    <source>
        <dbReference type="Proteomes" id="UP000075324"/>
    </source>
</evidence>